<reference evidence="1" key="1">
    <citation type="submission" date="2022-04" db="EMBL/GenBank/DDBJ databases">
        <authorList>
            <person name="Criscuolo A."/>
        </authorList>
    </citation>
    <scope>NUCLEOTIDE SEQUENCE</scope>
    <source>
        <strain evidence="1">CIP111895</strain>
    </source>
</reference>
<protein>
    <recommendedName>
        <fullName evidence="3">Prolyl 4-hydroxylase subunit alpha</fullName>
    </recommendedName>
</protein>
<evidence type="ECO:0000313" key="1">
    <source>
        <dbReference type="EMBL" id="CAH2713441.1"/>
    </source>
</evidence>
<dbReference type="RefSeq" id="WP_248733792.1">
    <property type="nucleotide sequence ID" value="NZ_CALBWS010000002.1"/>
</dbReference>
<organism evidence="1 2">
    <name type="scientific">Neobacillus rhizosphaerae</name>
    <dbReference type="NCBI Taxonomy" id="2880965"/>
    <lineage>
        <taxon>Bacteria</taxon>
        <taxon>Bacillati</taxon>
        <taxon>Bacillota</taxon>
        <taxon>Bacilli</taxon>
        <taxon>Bacillales</taxon>
        <taxon>Bacillaceae</taxon>
        <taxon>Neobacillus</taxon>
    </lineage>
</organism>
<evidence type="ECO:0008006" key="3">
    <source>
        <dbReference type="Google" id="ProtNLM"/>
    </source>
</evidence>
<dbReference type="Gene3D" id="2.60.120.620">
    <property type="entry name" value="q2cbj1_9rhob like domain"/>
    <property type="match status" value="1"/>
</dbReference>
<dbReference type="Proteomes" id="UP000838308">
    <property type="component" value="Unassembled WGS sequence"/>
</dbReference>
<accession>A0ABM9EMY5</accession>
<evidence type="ECO:0000313" key="2">
    <source>
        <dbReference type="Proteomes" id="UP000838308"/>
    </source>
</evidence>
<name>A0ABM9EMY5_9BACI</name>
<keyword evidence="2" id="KW-1185">Reference proteome</keyword>
<dbReference type="EMBL" id="CALBWS010000002">
    <property type="protein sequence ID" value="CAH2713441.1"/>
    <property type="molecule type" value="Genomic_DNA"/>
</dbReference>
<dbReference type="InterPro" id="IPR018655">
    <property type="entry name" value="DUF2086"/>
</dbReference>
<proteinExistence type="predicted"/>
<dbReference type="Pfam" id="PF09859">
    <property type="entry name" value="Oxygenase-NA"/>
    <property type="match status" value="1"/>
</dbReference>
<sequence>MVQDIQSRIQSLDWEAIQKELDEQGFVKLPPILTKEECESFMELYNDEQPYRTTINMTRYRFGSGEYKYFSYPLPKFVQGLRESFYPELAKTANRWLGYLKKSEQYPNTLDDFLMTCEEKEQTRPTPLILKYEQGGFNCLHQDLYGDVFFPFQVVFILNQRDQDYTGGEFLLVEQIPRAQSRGHVLTVEQGGAIIFPTNYRLAEGKKGYYKNTLRHGVSTITSGKRFGLGIIFHDSK</sequence>
<gene>
    <name evidence="1" type="ORF">BACCIP111895_00576</name>
</gene>
<comment type="caution">
    <text evidence="1">The sequence shown here is derived from an EMBL/GenBank/DDBJ whole genome shotgun (WGS) entry which is preliminary data.</text>
</comment>